<sequence length="208" mass="22309">MEMPSIVTASQLRTVLGVSVSLYSDAYLDGIINSAEQVILPMLTANQNAIAAVYLQNNVAYYICQKPNTFVAGQSVVVTGCVPATFNGTQTVTSNYYDPFPYLPFAYPAPYFYFTAAITNADITFRPVIPAGVAYLSGANAATLYASTEAIEQAILVVSVEIMQSVTAPGNTSADLEFNPQPFVLGRSLQNRVMGLLSPYIDVSTMAQ</sequence>
<evidence type="ECO:0000313" key="1">
    <source>
        <dbReference type="EMBL" id="CAB4163420.1"/>
    </source>
</evidence>
<dbReference type="EMBL" id="LR796747">
    <property type="protein sequence ID" value="CAB4163420.1"/>
    <property type="molecule type" value="Genomic_DNA"/>
</dbReference>
<accession>A0A6J5NUP5</accession>
<organism evidence="1">
    <name type="scientific">uncultured Caudovirales phage</name>
    <dbReference type="NCBI Taxonomy" id="2100421"/>
    <lineage>
        <taxon>Viruses</taxon>
        <taxon>Duplodnaviria</taxon>
        <taxon>Heunggongvirae</taxon>
        <taxon>Uroviricota</taxon>
        <taxon>Caudoviricetes</taxon>
        <taxon>Peduoviridae</taxon>
        <taxon>Maltschvirus</taxon>
        <taxon>Maltschvirus maltsch</taxon>
    </lineage>
</organism>
<reference evidence="1" key="1">
    <citation type="submission" date="2020-04" db="EMBL/GenBank/DDBJ databases">
        <authorList>
            <person name="Chiriac C."/>
            <person name="Salcher M."/>
            <person name="Ghai R."/>
            <person name="Kavagutti S V."/>
        </authorList>
    </citation>
    <scope>NUCLEOTIDE SEQUENCE</scope>
</reference>
<proteinExistence type="predicted"/>
<gene>
    <name evidence="1" type="ORF">UFOVP803_18</name>
</gene>
<name>A0A6J5NUP5_9CAUD</name>
<protein>
    <submittedName>
        <fullName evidence="1">Uncharacterized protein</fullName>
    </submittedName>
</protein>